<gene>
    <name evidence="1" type="ORF">Ga0074812_119124</name>
</gene>
<evidence type="ECO:0000313" key="2">
    <source>
        <dbReference type="Proteomes" id="UP000198802"/>
    </source>
</evidence>
<protein>
    <recommendedName>
        <fullName evidence="3">Lipoprotein</fullName>
    </recommendedName>
</protein>
<sequence>MTRQQRTPMVRGGIALALTASVLTGLTACGSKNDADKFAEKLRTKGYGKVHVSADIERKGGKKRTVAYDAHVLVNTDADPQTCDVELENDVRSSGRGLVDYFDVDEVRDARGSGHEVEDDRTWPDNPTLTQLRAELTEHAIDC</sequence>
<dbReference type="PROSITE" id="PS51257">
    <property type="entry name" value="PROKAR_LIPOPROTEIN"/>
    <property type="match status" value="1"/>
</dbReference>
<organism evidence="1 2">
    <name type="scientific">Parafrankia irregularis</name>
    <dbReference type="NCBI Taxonomy" id="795642"/>
    <lineage>
        <taxon>Bacteria</taxon>
        <taxon>Bacillati</taxon>
        <taxon>Actinomycetota</taxon>
        <taxon>Actinomycetes</taxon>
        <taxon>Frankiales</taxon>
        <taxon>Frankiaceae</taxon>
        <taxon>Parafrankia</taxon>
    </lineage>
</organism>
<dbReference type="RefSeq" id="WP_091281605.1">
    <property type="nucleotide sequence ID" value="NZ_FAOZ01000019.1"/>
</dbReference>
<dbReference type="EMBL" id="FAOZ01000019">
    <property type="protein sequence ID" value="CUU58490.1"/>
    <property type="molecule type" value="Genomic_DNA"/>
</dbReference>
<dbReference type="AlphaFoldDB" id="A0A0S4QVI2"/>
<name>A0A0S4QVI2_9ACTN</name>
<accession>A0A0S4QVI2</accession>
<dbReference type="Proteomes" id="UP000198802">
    <property type="component" value="Unassembled WGS sequence"/>
</dbReference>
<evidence type="ECO:0008006" key="3">
    <source>
        <dbReference type="Google" id="ProtNLM"/>
    </source>
</evidence>
<reference evidence="2" key="1">
    <citation type="submission" date="2015-11" db="EMBL/GenBank/DDBJ databases">
        <authorList>
            <person name="Varghese N."/>
        </authorList>
    </citation>
    <scope>NUCLEOTIDE SEQUENCE [LARGE SCALE GENOMIC DNA]</scope>
    <source>
        <strain evidence="2">DSM 45899</strain>
    </source>
</reference>
<proteinExistence type="predicted"/>
<evidence type="ECO:0000313" key="1">
    <source>
        <dbReference type="EMBL" id="CUU58490.1"/>
    </source>
</evidence>
<keyword evidence="2" id="KW-1185">Reference proteome</keyword>